<dbReference type="Proteomes" id="UP000663879">
    <property type="component" value="Unassembled WGS sequence"/>
</dbReference>
<feature type="transmembrane region" description="Helical" evidence="5">
    <location>
        <begin position="38"/>
        <end position="62"/>
    </location>
</feature>
<evidence type="ECO:0000313" key="7">
    <source>
        <dbReference type="EMBL" id="CAF0970974.1"/>
    </source>
</evidence>
<feature type="transmembrane region" description="Helical" evidence="5">
    <location>
        <begin position="74"/>
        <end position="99"/>
    </location>
</feature>
<name>A0A814EUL6_9BILA</name>
<dbReference type="PROSITE" id="PS50262">
    <property type="entry name" value="G_PROTEIN_RECEP_F1_2"/>
    <property type="match status" value="1"/>
</dbReference>
<evidence type="ECO:0000313" key="8">
    <source>
        <dbReference type="Proteomes" id="UP000663879"/>
    </source>
</evidence>
<evidence type="ECO:0000256" key="4">
    <source>
        <dbReference type="ARBA" id="ARBA00023136"/>
    </source>
</evidence>
<dbReference type="OrthoDB" id="5987936at2759"/>
<keyword evidence="4 5" id="KW-0472">Membrane</keyword>
<accession>A0A814EUL6</accession>
<keyword evidence="2 5" id="KW-0812">Transmembrane</keyword>
<evidence type="ECO:0000259" key="6">
    <source>
        <dbReference type="PROSITE" id="PS50262"/>
    </source>
</evidence>
<reference evidence="7" key="1">
    <citation type="submission" date="2021-02" db="EMBL/GenBank/DDBJ databases">
        <authorList>
            <person name="Nowell W R."/>
        </authorList>
    </citation>
    <scope>NUCLEOTIDE SEQUENCE</scope>
    <source>
        <strain evidence="7">Ploen Becks lab</strain>
    </source>
</reference>
<keyword evidence="3 5" id="KW-1133">Transmembrane helix</keyword>
<gene>
    <name evidence="7" type="ORF">OXX778_LOCUS14916</name>
</gene>
<organism evidence="7 8">
    <name type="scientific">Brachionus calyciflorus</name>
    <dbReference type="NCBI Taxonomy" id="104777"/>
    <lineage>
        <taxon>Eukaryota</taxon>
        <taxon>Metazoa</taxon>
        <taxon>Spiralia</taxon>
        <taxon>Gnathifera</taxon>
        <taxon>Rotifera</taxon>
        <taxon>Eurotatoria</taxon>
        <taxon>Monogononta</taxon>
        <taxon>Pseudotrocha</taxon>
        <taxon>Ploima</taxon>
        <taxon>Brachionidae</taxon>
        <taxon>Brachionus</taxon>
    </lineage>
</organism>
<comment type="caution">
    <text evidence="7">The sequence shown here is derived from an EMBL/GenBank/DDBJ whole genome shotgun (WGS) entry which is preliminary data.</text>
</comment>
<dbReference type="Gene3D" id="1.20.1070.10">
    <property type="entry name" value="Rhodopsin 7-helix transmembrane proteins"/>
    <property type="match status" value="1"/>
</dbReference>
<dbReference type="EMBL" id="CAJNOC010003171">
    <property type="protein sequence ID" value="CAF0970974.1"/>
    <property type="molecule type" value="Genomic_DNA"/>
</dbReference>
<feature type="domain" description="G-protein coupled receptors family 1 profile" evidence="6">
    <location>
        <begin position="52"/>
        <end position="100"/>
    </location>
</feature>
<dbReference type="GO" id="GO:0016020">
    <property type="term" value="C:membrane"/>
    <property type="evidence" value="ECO:0007669"/>
    <property type="project" value="UniProtKB-SubCell"/>
</dbReference>
<sequence length="100" mass="11196">MFKLNNFTNIQTLNNHTGLEMAGGIEYFLKYLDETLPYTLINCIGFIVGSFGNILIMGAIIITKELHNETSILIFNLSLAELVITGFVNLFTILGNFIFT</sequence>
<dbReference type="CDD" id="cd00637">
    <property type="entry name" value="7tm_classA_rhodopsin-like"/>
    <property type="match status" value="1"/>
</dbReference>
<keyword evidence="8" id="KW-1185">Reference proteome</keyword>
<evidence type="ECO:0000256" key="1">
    <source>
        <dbReference type="ARBA" id="ARBA00004370"/>
    </source>
</evidence>
<comment type="subcellular location">
    <subcellularLocation>
        <location evidence="1">Membrane</location>
    </subcellularLocation>
</comment>
<evidence type="ECO:0000256" key="3">
    <source>
        <dbReference type="ARBA" id="ARBA00022989"/>
    </source>
</evidence>
<proteinExistence type="predicted"/>
<dbReference type="InterPro" id="IPR017452">
    <property type="entry name" value="GPCR_Rhodpsn_7TM"/>
</dbReference>
<dbReference type="SUPFAM" id="SSF81321">
    <property type="entry name" value="Family A G protein-coupled receptor-like"/>
    <property type="match status" value="1"/>
</dbReference>
<evidence type="ECO:0000256" key="2">
    <source>
        <dbReference type="ARBA" id="ARBA00022692"/>
    </source>
</evidence>
<dbReference type="AlphaFoldDB" id="A0A814EUL6"/>
<evidence type="ECO:0000256" key="5">
    <source>
        <dbReference type="SAM" id="Phobius"/>
    </source>
</evidence>
<protein>
    <recommendedName>
        <fullName evidence="6">G-protein coupled receptors family 1 profile domain-containing protein</fullName>
    </recommendedName>
</protein>